<evidence type="ECO:0000256" key="6">
    <source>
        <dbReference type="ARBA" id="ARBA00022729"/>
    </source>
</evidence>
<dbReference type="InterPro" id="IPR026895">
    <property type="entry name" value="EMC1"/>
</dbReference>
<dbReference type="Pfam" id="PF25293">
    <property type="entry name" value="Beta-prop_EMC1_N"/>
    <property type="match status" value="1"/>
</dbReference>
<reference evidence="14 15" key="1">
    <citation type="journal article" date="2019" name="Nat. Ecol. Evol.">
        <title>Megaphylogeny resolves global patterns of mushroom evolution.</title>
        <authorList>
            <person name="Varga T."/>
            <person name="Krizsan K."/>
            <person name="Foldi C."/>
            <person name="Dima B."/>
            <person name="Sanchez-Garcia M."/>
            <person name="Sanchez-Ramirez S."/>
            <person name="Szollosi G.J."/>
            <person name="Szarkandi J.G."/>
            <person name="Papp V."/>
            <person name="Albert L."/>
            <person name="Andreopoulos W."/>
            <person name="Angelini C."/>
            <person name="Antonin V."/>
            <person name="Barry K.W."/>
            <person name="Bougher N.L."/>
            <person name="Buchanan P."/>
            <person name="Buyck B."/>
            <person name="Bense V."/>
            <person name="Catcheside P."/>
            <person name="Chovatia M."/>
            <person name="Cooper J."/>
            <person name="Damon W."/>
            <person name="Desjardin D."/>
            <person name="Finy P."/>
            <person name="Geml J."/>
            <person name="Haridas S."/>
            <person name="Hughes K."/>
            <person name="Justo A."/>
            <person name="Karasinski D."/>
            <person name="Kautmanova I."/>
            <person name="Kiss B."/>
            <person name="Kocsube S."/>
            <person name="Kotiranta H."/>
            <person name="LaButti K.M."/>
            <person name="Lechner B.E."/>
            <person name="Liimatainen K."/>
            <person name="Lipzen A."/>
            <person name="Lukacs Z."/>
            <person name="Mihaltcheva S."/>
            <person name="Morgado L.N."/>
            <person name="Niskanen T."/>
            <person name="Noordeloos M.E."/>
            <person name="Ohm R.A."/>
            <person name="Ortiz-Santana B."/>
            <person name="Ovrebo C."/>
            <person name="Racz N."/>
            <person name="Riley R."/>
            <person name="Savchenko A."/>
            <person name="Shiryaev A."/>
            <person name="Soop K."/>
            <person name="Spirin V."/>
            <person name="Szebenyi C."/>
            <person name="Tomsovsky M."/>
            <person name="Tulloss R.E."/>
            <person name="Uehling J."/>
            <person name="Grigoriev I.V."/>
            <person name="Vagvolgyi C."/>
            <person name="Papp T."/>
            <person name="Martin F.M."/>
            <person name="Miettinen O."/>
            <person name="Hibbett D.S."/>
            <person name="Nagy L.G."/>
        </authorList>
    </citation>
    <scope>NUCLEOTIDE SEQUENCE [LARGE SCALE GENOMIC DNA]</scope>
    <source>
        <strain evidence="14 15">CBS 166.37</strain>
    </source>
</reference>
<dbReference type="GO" id="GO:0034975">
    <property type="term" value="P:protein folding in endoplasmic reticulum"/>
    <property type="evidence" value="ECO:0007669"/>
    <property type="project" value="TreeGrafter"/>
</dbReference>
<dbReference type="SUPFAM" id="SSF50998">
    <property type="entry name" value="Quinoprotein alcohol dehydrogenase-like"/>
    <property type="match status" value="1"/>
</dbReference>
<dbReference type="InterPro" id="IPR011047">
    <property type="entry name" value="Quinoprotein_ADH-like_sf"/>
</dbReference>
<dbReference type="STRING" id="68775.A0A5C3LJ42"/>
<evidence type="ECO:0000313" key="15">
    <source>
        <dbReference type="Proteomes" id="UP000308652"/>
    </source>
</evidence>
<evidence type="ECO:0000313" key="14">
    <source>
        <dbReference type="EMBL" id="TFK33104.1"/>
    </source>
</evidence>
<keyword evidence="6 11" id="KW-0732">Signal</keyword>
<dbReference type="PANTHER" id="PTHR21573">
    <property type="entry name" value="ER MEMBRANE PROTEIN COMPLEX SUBUNIT 1"/>
    <property type="match status" value="1"/>
</dbReference>
<evidence type="ECO:0000256" key="2">
    <source>
        <dbReference type="ARBA" id="ARBA00007904"/>
    </source>
</evidence>
<dbReference type="Pfam" id="PF07774">
    <property type="entry name" value="EMC1_C"/>
    <property type="match status" value="1"/>
</dbReference>
<dbReference type="InterPro" id="IPR015943">
    <property type="entry name" value="WD40/YVTN_repeat-like_dom_sf"/>
</dbReference>
<feature type="signal peptide" evidence="11">
    <location>
        <begin position="1"/>
        <end position="19"/>
    </location>
</feature>
<evidence type="ECO:0000256" key="11">
    <source>
        <dbReference type="SAM" id="SignalP"/>
    </source>
</evidence>
<dbReference type="Proteomes" id="UP000308652">
    <property type="component" value="Unassembled WGS sequence"/>
</dbReference>
<dbReference type="OrthoDB" id="28092at2759"/>
<evidence type="ECO:0000256" key="3">
    <source>
        <dbReference type="ARBA" id="ARBA00011276"/>
    </source>
</evidence>
<dbReference type="InterPro" id="IPR058545">
    <property type="entry name" value="Beta-prop_EMC1_1st"/>
</dbReference>
<name>A0A5C3LJ42_9AGAR</name>
<dbReference type="InterPro" id="IPR018391">
    <property type="entry name" value="PQQ_b-propeller_rpt"/>
</dbReference>
<keyword evidence="10" id="KW-0325">Glycoprotein</keyword>
<proteinExistence type="inferred from homology"/>
<sequence length="1016" mass="111394">MRLFALFGALLYVASTSWALHESDVGVMDWHKRLVGVPLTGSVATAPTFYTAGNKSLILTATNNNVLAALDSEDGSIAWRYLFEPEDRIAAFYKGADMVVTLSGPGGSTLRTFETLTGEIILEKRMHSPELGHLAEPPYLGKAVAFVPNSSDVYILTNGYTIQHMDGNTGDIKWTWSSPDQSSLVIYSKLVFTSSALYAIGLAKSTASLTLHVTSFSPATGELIHSTNIPSSIENPFAQFTTLTHPEVSIPRAVWLENGAVKSFGLVPKLTGKPVSVKGEEYEGISDIGLGEYGRLVGIKKDGSGKVLKLSNDGLESFWEFKESATSEQHAPSAYAGGIDKNGDPYVVRVYWSHTMKQAVADTFSGHLAEGRGLSTGSLFPFDSRTHGVISHVALSASNQSQYKVISRIVLTTSTGAIQVWEQGQLLWTREESLATIMLAEFVELPEKVVAERLAAQTDEEHWFARVARQLKSTQNLPQYLLHFVKRFVTGSYASASSSAAVTTADAKPSGPLARDAFGFRQVIVAATVMGKVYGIDSSNGDILWSRVLGLGWAQMVGGRVQPVKMFVVKTVSDGGDPEVVLVAQRRADNTLVDTVIFHFNAVTGEDARGVSPADEVFEGLDIISGPIVEAYLLQNDTRVVILLDEYLQVYLYPDTPKTQAAFVQAAPSLTFPLRTSAGGQRRLTGHQVALNLDVSERYVAYPTWTLSLPEKEDISTLIPAMRGPVASLGKVLGNRTTLYKYLNPRLFVLLTASHAVEPTTCGLYVVDSAKGTIVYRVELPSSGGKCDIKTSLTENWLVYHYYDSDSDGTSDVRRSKGYRMVTVELYEGHGVDQKTRSSDMSAYSNETLDLTAYEQAYVFPHAITALAPTSTKFGITSKDLIVATRNNRIQSFPRRLLNPRRPNRKTTAEEAEEYLIPYDPVLPDDPRRVLSHTYEQVANVQQIVTSPALLESTSLVFTLGLDLFLTRVAPSNTFDVLSENFNKVQLVLTVSALAVAIMFTKPMVQRKRLREKWYQ</sequence>
<keyword evidence="5" id="KW-0812">Transmembrane</keyword>
<comment type="subunit">
    <text evidence="3">Component of the ER membrane protein complex (EMC).</text>
</comment>
<dbReference type="EMBL" id="ML213655">
    <property type="protein sequence ID" value="TFK33104.1"/>
    <property type="molecule type" value="Genomic_DNA"/>
</dbReference>
<feature type="chain" id="PRO_5022868765" description="ER membrane protein complex subunit 1" evidence="11">
    <location>
        <begin position="20"/>
        <end position="1016"/>
    </location>
</feature>
<evidence type="ECO:0000256" key="9">
    <source>
        <dbReference type="ARBA" id="ARBA00023136"/>
    </source>
</evidence>
<protein>
    <recommendedName>
        <fullName evidence="4">ER membrane protein complex subunit 1</fullName>
    </recommendedName>
</protein>
<keyword evidence="8" id="KW-1133">Transmembrane helix</keyword>
<evidence type="ECO:0000256" key="8">
    <source>
        <dbReference type="ARBA" id="ARBA00022989"/>
    </source>
</evidence>
<evidence type="ECO:0000256" key="7">
    <source>
        <dbReference type="ARBA" id="ARBA00022824"/>
    </source>
</evidence>
<feature type="domain" description="EMC1 first beta-propeller" evidence="13">
    <location>
        <begin position="19"/>
        <end position="432"/>
    </location>
</feature>
<comment type="similarity">
    <text evidence="2">Belongs to the EMC1 family.</text>
</comment>
<feature type="domain" description="ER membrane protein complex subunit 1 C-terminal" evidence="12">
    <location>
        <begin position="794"/>
        <end position="1014"/>
    </location>
</feature>
<evidence type="ECO:0000256" key="10">
    <source>
        <dbReference type="ARBA" id="ARBA00023180"/>
    </source>
</evidence>
<comment type="subcellular location">
    <subcellularLocation>
        <location evidence="1">Endoplasmic reticulum membrane</location>
        <topology evidence="1">Single-pass type I membrane protein</topology>
    </subcellularLocation>
</comment>
<evidence type="ECO:0000259" key="13">
    <source>
        <dbReference type="Pfam" id="PF25293"/>
    </source>
</evidence>
<organism evidence="14 15">
    <name type="scientific">Crucibulum laeve</name>
    <dbReference type="NCBI Taxonomy" id="68775"/>
    <lineage>
        <taxon>Eukaryota</taxon>
        <taxon>Fungi</taxon>
        <taxon>Dikarya</taxon>
        <taxon>Basidiomycota</taxon>
        <taxon>Agaricomycotina</taxon>
        <taxon>Agaricomycetes</taxon>
        <taxon>Agaricomycetidae</taxon>
        <taxon>Agaricales</taxon>
        <taxon>Agaricineae</taxon>
        <taxon>Nidulariaceae</taxon>
        <taxon>Crucibulum</taxon>
    </lineage>
</organism>
<evidence type="ECO:0000259" key="12">
    <source>
        <dbReference type="Pfam" id="PF07774"/>
    </source>
</evidence>
<evidence type="ECO:0000256" key="5">
    <source>
        <dbReference type="ARBA" id="ARBA00022692"/>
    </source>
</evidence>
<accession>A0A5C3LJ42</accession>
<keyword evidence="15" id="KW-1185">Reference proteome</keyword>
<dbReference type="PANTHER" id="PTHR21573:SF0">
    <property type="entry name" value="ER MEMBRANE PROTEIN COMPLEX SUBUNIT 1"/>
    <property type="match status" value="1"/>
</dbReference>
<gene>
    <name evidence="14" type="ORF">BDQ12DRAFT_658417</name>
</gene>
<evidence type="ECO:0000256" key="4">
    <source>
        <dbReference type="ARBA" id="ARBA00020824"/>
    </source>
</evidence>
<evidence type="ECO:0000256" key="1">
    <source>
        <dbReference type="ARBA" id="ARBA00004115"/>
    </source>
</evidence>
<dbReference type="GO" id="GO:0072546">
    <property type="term" value="C:EMC complex"/>
    <property type="evidence" value="ECO:0007669"/>
    <property type="project" value="InterPro"/>
</dbReference>
<dbReference type="SMART" id="SM00564">
    <property type="entry name" value="PQQ"/>
    <property type="match status" value="4"/>
</dbReference>
<keyword evidence="7" id="KW-0256">Endoplasmic reticulum</keyword>
<dbReference type="AlphaFoldDB" id="A0A5C3LJ42"/>
<dbReference type="InterPro" id="IPR011678">
    <property type="entry name" value="EMC1_C"/>
</dbReference>
<keyword evidence="9" id="KW-0472">Membrane</keyword>
<dbReference type="Gene3D" id="2.130.10.10">
    <property type="entry name" value="YVTN repeat-like/Quinoprotein amine dehydrogenase"/>
    <property type="match status" value="1"/>
</dbReference>